<reference evidence="8" key="1">
    <citation type="journal article" date="2014" name="Nat. Commun.">
        <title>The emerging biofuel crop Camelina sativa retains a highly undifferentiated hexaploid genome structure.</title>
        <authorList>
            <person name="Kagale S."/>
            <person name="Koh C."/>
            <person name="Nixon J."/>
            <person name="Bollina V."/>
            <person name="Clarke W.E."/>
            <person name="Tuteja R."/>
            <person name="Spillane C."/>
            <person name="Robinson S.J."/>
            <person name="Links M.G."/>
            <person name="Clarke C."/>
            <person name="Higgins E.E."/>
            <person name="Huebert T."/>
            <person name="Sharpe A.G."/>
            <person name="Parkin I.A."/>
        </authorList>
    </citation>
    <scope>NUCLEOTIDE SEQUENCE [LARGE SCALE GENOMIC DNA]</scope>
    <source>
        <strain evidence="8">cv. DH55</strain>
    </source>
</reference>
<evidence type="ECO:0000256" key="2">
    <source>
        <dbReference type="ARBA" id="ARBA00008668"/>
    </source>
</evidence>
<dbReference type="Gene3D" id="3.40.50.1110">
    <property type="entry name" value="SGNH hydrolase"/>
    <property type="match status" value="1"/>
</dbReference>
<gene>
    <name evidence="9" type="primary">LOC104757207</name>
</gene>
<keyword evidence="4" id="KW-0732">Signal</keyword>
<protein>
    <submittedName>
        <fullName evidence="9">GDSL esterase/lipase At1g28600 isoform X1</fullName>
    </submittedName>
</protein>
<evidence type="ECO:0000313" key="8">
    <source>
        <dbReference type="Proteomes" id="UP000694864"/>
    </source>
</evidence>
<dbReference type="PANTHER" id="PTHR22835:SF678">
    <property type="entry name" value="SINAPINE ESTERASE"/>
    <property type="match status" value="1"/>
</dbReference>
<dbReference type="Pfam" id="PF00657">
    <property type="entry name" value="Lipase_GDSL"/>
    <property type="match status" value="1"/>
</dbReference>
<keyword evidence="6" id="KW-0442">Lipid degradation</keyword>
<evidence type="ECO:0000256" key="4">
    <source>
        <dbReference type="ARBA" id="ARBA00022729"/>
    </source>
</evidence>
<name>A0ABM0WZ37_CAMSA</name>
<dbReference type="Proteomes" id="UP000694864">
    <property type="component" value="Chromosome 17"/>
</dbReference>
<keyword evidence="6" id="KW-0443">Lipid metabolism</keyword>
<evidence type="ECO:0000256" key="5">
    <source>
        <dbReference type="ARBA" id="ARBA00022801"/>
    </source>
</evidence>
<evidence type="ECO:0000256" key="3">
    <source>
        <dbReference type="ARBA" id="ARBA00022525"/>
    </source>
</evidence>
<dbReference type="SUPFAM" id="SSF52266">
    <property type="entry name" value="SGNH hydrolase"/>
    <property type="match status" value="1"/>
</dbReference>
<accession>A0ABM0WZ37</accession>
<sequence length="415" mass="46006">MICKIIIKKPLRTSPMASLVTFFLSTLFVTVTIVSSETLCRNFESIISFGDSIADTGNLVALSDHNHLPGPAFPPYGETFFHHPTGRSCDGRIIIDFIAEFLGLPYVPPYFGSKNGNFEKGVNFAIASATALESSIFEERGFHIPYSNISLGVQLKSFKESLPNLCGSPSDCRDMIGNALILMGEIGGNDYNFPFFQRKPVKEVEELVPLVINTISSAVTELIAMGGRTFLVPGNFPIGCSVIYLTLYQTSNKEEYDPLTGCLKWLNNFGEYHEEQLHAELNRLRKLNPHVNIIYADYYNALLRLFQEPAKFGFGNRPFPACCGIGGPYNFSLNRNCGSVGVKSCNDPSKYVGWDGIHMTEAAYKLIADGILQGPYAIPPFNWSCLNSETNKKSLDTDYSLINIDTTLSKTLRQE</sequence>
<dbReference type="RefSeq" id="XP_010478238.1">
    <property type="nucleotide sequence ID" value="XM_010479936.2"/>
</dbReference>
<keyword evidence="8" id="KW-1185">Reference proteome</keyword>
<organism evidence="8 9">
    <name type="scientific">Camelina sativa</name>
    <name type="common">False flax</name>
    <name type="synonym">Myagrum sativum</name>
    <dbReference type="NCBI Taxonomy" id="90675"/>
    <lineage>
        <taxon>Eukaryota</taxon>
        <taxon>Viridiplantae</taxon>
        <taxon>Streptophyta</taxon>
        <taxon>Embryophyta</taxon>
        <taxon>Tracheophyta</taxon>
        <taxon>Spermatophyta</taxon>
        <taxon>Magnoliopsida</taxon>
        <taxon>eudicotyledons</taxon>
        <taxon>Gunneridae</taxon>
        <taxon>Pentapetalae</taxon>
        <taxon>rosids</taxon>
        <taxon>malvids</taxon>
        <taxon>Brassicales</taxon>
        <taxon>Brassicaceae</taxon>
        <taxon>Camelineae</taxon>
        <taxon>Camelina</taxon>
    </lineage>
</organism>
<evidence type="ECO:0000256" key="6">
    <source>
        <dbReference type="ARBA" id="ARBA00022963"/>
    </source>
</evidence>
<dbReference type="InterPro" id="IPR001087">
    <property type="entry name" value="GDSL"/>
</dbReference>
<comment type="subcellular location">
    <subcellularLocation>
        <location evidence="1">Secreted</location>
    </subcellularLocation>
</comment>
<dbReference type="GeneID" id="104757207"/>
<dbReference type="InterPro" id="IPR036514">
    <property type="entry name" value="SGNH_hydro_sf"/>
</dbReference>
<reference evidence="9" key="2">
    <citation type="submission" date="2025-08" db="UniProtKB">
        <authorList>
            <consortium name="RefSeq"/>
        </authorList>
    </citation>
    <scope>IDENTIFICATION</scope>
    <source>
        <tissue evidence="9">Leaf</tissue>
    </source>
</reference>
<keyword evidence="5" id="KW-0378">Hydrolase</keyword>
<dbReference type="CDD" id="cd01837">
    <property type="entry name" value="SGNH_plant_lipase_like"/>
    <property type="match status" value="1"/>
</dbReference>
<evidence type="ECO:0000256" key="1">
    <source>
        <dbReference type="ARBA" id="ARBA00004613"/>
    </source>
</evidence>
<proteinExistence type="inferred from homology"/>
<comment type="similarity">
    <text evidence="2">Belongs to the 'GDSL' lipolytic enzyme family.</text>
</comment>
<dbReference type="InterPro" id="IPR035669">
    <property type="entry name" value="SGNH_plant_lipase-like"/>
</dbReference>
<keyword evidence="7" id="KW-0325">Glycoprotein</keyword>
<keyword evidence="3" id="KW-0964">Secreted</keyword>
<dbReference type="PANTHER" id="PTHR22835">
    <property type="entry name" value="ZINC FINGER FYVE DOMAIN CONTAINING PROTEIN"/>
    <property type="match status" value="1"/>
</dbReference>
<evidence type="ECO:0000256" key="7">
    <source>
        <dbReference type="ARBA" id="ARBA00023180"/>
    </source>
</evidence>
<evidence type="ECO:0000313" key="9">
    <source>
        <dbReference type="RefSeq" id="XP_010478238.1"/>
    </source>
</evidence>